<proteinExistence type="predicted"/>
<gene>
    <name evidence="2" type="ORF">KQ910_19150</name>
</gene>
<keyword evidence="3" id="KW-1185">Reference proteome</keyword>
<evidence type="ECO:0008006" key="4">
    <source>
        <dbReference type="Google" id="ProtNLM"/>
    </source>
</evidence>
<evidence type="ECO:0000313" key="2">
    <source>
        <dbReference type="EMBL" id="MBU8875898.1"/>
    </source>
</evidence>
<feature type="transmembrane region" description="Helical" evidence="1">
    <location>
        <begin position="102"/>
        <end position="121"/>
    </location>
</feature>
<evidence type="ECO:0000313" key="3">
    <source>
        <dbReference type="Proteomes" id="UP000727907"/>
    </source>
</evidence>
<feature type="transmembrane region" description="Helical" evidence="1">
    <location>
        <begin position="36"/>
        <end position="56"/>
    </location>
</feature>
<evidence type="ECO:0000256" key="1">
    <source>
        <dbReference type="SAM" id="Phobius"/>
    </source>
</evidence>
<organism evidence="2 3">
    <name type="scientific">Reyranella humidisoli</name>
    <dbReference type="NCBI Taxonomy" id="2849149"/>
    <lineage>
        <taxon>Bacteria</taxon>
        <taxon>Pseudomonadati</taxon>
        <taxon>Pseudomonadota</taxon>
        <taxon>Alphaproteobacteria</taxon>
        <taxon>Hyphomicrobiales</taxon>
        <taxon>Reyranellaceae</taxon>
        <taxon>Reyranella</taxon>
    </lineage>
</organism>
<dbReference type="Proteomes" id="UP000727907">
    <property type="component" value="Unassembled WGS sequence"/>
</dbReference>
<keyword evidence="1" id="KW-1133">Transmembrane helix</keyword>
<feature type="transmembrane region" description="Helical" evidence="1">
    <location>
        <begin position="62"/>
        <end position="81"/>
    </location>
</feature>
<feature type="transmembrane region" description="Helical" evidence="1">
    <location>
        <begin position="6"/>
        <end position="24"/>
    </location>
</feature>
<keyword evidence="1" id="KW-0812">Transmembrane</keyword>
<keyword evidence="1" id="KW-0472">Membrane</keyword>
<dbReference type="RefSeq" id="WP_216964278.1">
    <property type="nucleotide sequence ID" value="NZ_JAHOPB010000002.1"/>
</dbReference>
<accession>A0ABS6IRQ1</accession>
<protein>
    <recommendedName>
        <fullName evidence="4">DUF1453 domain-containing protein</fullName>
    </recommendedName>
</protein>
<reference evidence="2 3" key="1">
    <citation type="submission" date="2021-06" db="EMBL/GenBank/DDBJ databases">
        <authorList>
            <person name="Lee D.H."/>
        </authorList>
    </citation>
    <scope>NUCLEOTIDE SEQUENCE [LARGE SCALE GENOMIC DNA]</scope>
    <source>
        <strain evidence="2 3">MMS21-HV4-11</strain>
    </source>
</reference>
<dbReference type="EMBL" id="JAHOPB010000002">
    <property type="protein sequence ID" value="MBU8875898.1"/>
    <property type="molecule type" value="Genomic_DNA"/>
</dbReference>
<name>A0ABS6IRQ1_9HYPH</name>
<sequence>MPKLNILHLIAALAAGVTISMLLREARGRSLPPGQLFAALPFALVTAILLLAMQSPDSRQPMLWLSGLVVGIVAGVTRGLLLTLQLDRMYSRLRLPNGRDGLWAACVLTVSLLVAFGASLAGLGNPIPEAAATSAVAASAGYLVGRAGTLWRRSLTAPHSTLHQ</sequence>
<comment type="caution">
    <text evidence="2">The sequence shown here is derived from an EMBL/GenBank/DDBJ whole genome shotgun (WGS) entry which is preliminary data.</text>
</comment>